<dbReference type="Proteomes" id="UP000515162">
    <property type="component" value="Chromosome 2L"/>
</dbReference>
<keyword evidence="9" id="KW-1015">Disulfide bond</keyword>
<dbReference type="InterPro" id="IPR043504">
    <property type="entry name" value="Peptidase_S1_PA_chymotrypsin"/>
</dbReference>
<proteinExistence type="inferred from homology"/>
<dbReference type="RefSeq" id="XP_033155561.1">
    <property type="nucleotide sequence ID" value="XM_033299670.1"/>
</dbReference>
<dbReference type="InterPro" id="IPR009003">
    <property type="entry name" value="Peptidase_S1_PA"/>
</dbReference>
<dbReference type="InterPro" id="IPR050430">
    <property type="entry name" value="Peptidase_S1"/>
</dbReference>
<dbReference type="PANTHER" id="PTHR24276">
    <property type="entry name" value="POLYSERASE-RELATED"/>
    <property type="match status" value="1"/>
</dbReference>
<dbReference type="SUPFAM" id="SSF50494">
    <property type="entry name" value="Trypsin-like serine proteases"/>
    <property type="match status" value="1"/>
</dbReference>
<dbReference type="CTD" id="34836"/>
<organism evidence="15 16">
    <name type="scientific">Drosophila mauritiana</name>
    <name type="common">Fruit fly</name>
    <dbReference type="NCBI Taxonomy" id="7226"/>
    <lineage>
        <taxon>Eukaryota</taxon>
        <taxon>Metazoa</taxon>
        <taxon>Ecdysozoa</taxon>
        <taxon>Arthropoda</taxon>
        <taxon>Hexapoda</taxon>
        <taxon>Insecta</taxon>
        <taxon>Pterygota</taxon>
        <taxon>Neoptera</taxon>
        <taxon>Endopterygota</taxon>
        <taxon>Diptera</taxon>
        <taxon>Brachycera</taxon>
        <taxon>Muscomorpha</taxon>
        <taxon>Ephydroidea</taxon>
        <taxon>Drosophilidae</taxon>
        <taxon>Drosophila</taxon>
        <taxon>Sophophora</taxon>
    </lineage>
</organism>
<reference evidence="16" key="1">
    <citation type="submission" date="2025-08" db="UniProtKB">
        <authorList>
            <consortium name="RefSeq"/>
        </authorList>
    </citation>
    <scope>IDENTIFICATION</scope>
    <source>
        <strain evidence="16">Mau12</strain>
        <tissue evidence="16">Whole Body</tissue>
    </source>
</reference>
<dbReference type="SMART" id="SM00020">
    <property type="entry name" value="Tryp_SPc"/>
    <property type="match status" value="1"/>
</dbReference>
<evidence type="ECO:0000259" key="14">
    <source>
        <dbReference type="PROSITE" id="PS50240"/>
    </source>
</evidence>
<comment type="catalytic activity">
    <reaction evidence="10">
        <text>Preferential cleavage: Arg-|-Xaa, Lys-|-Xaa.</text>
        <dbReference type="EC" id="3.4.21.4"/>
    </reaction>
</comment>
<evidence type="ECO:0000256" key="4">
    <source>
        <dbReference type="ARBA" id="ARBA00022670"/>
    </source>
</evidence>
<evidence type="ECO:0000256" key="6">
    <source>
        <dbReference type="ARBA" id="ARBA00022801"/>
    </source>
</evidence>
<dbReference type="InterPro" id="IPR033116">
    <property type="entry name" value="TRYPSIN_SER"/>
</dbReference>
<sequence length="245" mass="26339">MFIQSFLLLLALNSLSAGRVIRPEERIIGGQPIGIEEAPWQVSIQRYGGHLCGGSIFSADIIISAAHCFSDLNGQGYQVRVGSALNNSNGSVVEVVAIKIHENFERLENDIAIVLLSKPLEFTNQVQPIPLATTNPSPGSTAFVSGWGTTSYYSHPTHLQGVSLYIQWPYYCGLTEPSRICAGSFGRTVCNGDSGGPLVVGQQLVGVVSGGTVDCTYSAIFASVPYFREWILNAIDQIMSAKPNK</sequence>
<keyword evidence="3" id="KW-0964">Secreted</keyword>
<dbReference type="PRINTS" id="PR00722">
    <property type="entry name" value="CHYMOTRYPSIN"/>
</dbReference>
<comment type="subcellular location">
    <subcellularLocation>
        <location evidence="1">Secreted</location>
        <location evidence="1">Extracellular space</location>
    </subcellularLocation>
</comment>
<gene>
    <name evidence="16" type="primary">LOC117137919</name>
</gene>
<evidence type="ECO:0000256" key="8">
    <source>
        <dbReference type="ARBA" id="ARBA00023145"/>
    </source>
</evidence>
<keyword evidence="15" id="KW-1185">Reference proteome</keyword>
<evidence type="ECO:0000256" key="5">
    <source>
        <dbReference type="ARBA" id="ARBA00022729"/>
    </source>
</evidence>
<evidence type="ECO:0000256" key="2">
    <source>
        <dbReference type="ARBA" id="ARBA00007664"/>
    </source>
</evidence>
<evidence type="ECO:0000313" key="16">
    <source>
        <dbReference type="RefSeq" id="XP_033155561.1"/>
    </source>
</evidence>
<dbReference type="InterPro" id="IPR018114">
    <property type="entry name" value="TRYPSIN_HIS"/>
</dbReference>
<dbReference type="GO" id="GO:0004252">
    <property type="term" value="F:serine-type endopeptidase activity"/>
    <property type="evidence" value="ECO:0007669"/>
    <property type="project" value="UniProtKB-EC"/>
</dbReference>
<evidence type="ECO:0000256" key="12">
    <source>
        <dbReference type="RuleBase" id="RU363034"/>
    </source>
</evidence>
<dbReference type="InterPro" id="IPR001254">
    <property type="entry name" value="Trypsin_dom"/>
</dbReference>
<dbReference type="GO" id="GO:0005576">
    <property type="term" value="C:extracellular region"/>
    <property type="evidence" value="ECO:0007669"/>
    <property type="project" value="UniProtKB-SubCell"/>
</dbReference>
<dbReference type="EC" id="3.4.21.4" evidence="11"/>
<evidence type="ECO:0000256" key="11">
    <source>
        <dbReference type="ARBA" id="ARBA00038868"/>
    </source>
</evidence>
<dbReference type="PROSITE" id="PS50240">
    <property type="entry name" value="TRYPSIN_DOM"/>
    <property type="match status" value="1"/>
</dbReference>
<dbReference type="PROSITE" id="PS00135">
    <property type="entry name" value="TRYPSIN_SER"/>
    <property type="match status" value="1"/>
</dbReference>
<feature type="chain" id="PRO_5028294599" description="trypsin" evidence="13">
    <location>
        <begin position="18"/>
        <end position="245"/>
    </location>
</feature>
<feature type="signal peptide" evidence="13">
    <location>
        <begin position="1"/>
        <end position="17"/>
    </location>
</feature>
<evidence type="ECO:0000256" key="9">
    <source>
        <dbReference type="ARBA" id="ARBA00023157"/>
    </source>
</evidence>
<evidence type="ECO:0000256" key="7">
    <source>
        <dbReference type="ARBA" id="ARBA00022825"/>
    </source>
</evidence>
<keyword evidence="5 13" id="KW-0732">Signal</keyword>
<feature type="domain" description="Peptidase S1" evidence="14">
    <location>
        <begin position="27"/>
        <end position="236"/>
    </location>
</feature>
<dbReference type="FunFam" id="2.40.10.10:FF:000073">
    <property type="entry name" value="Trypsin alpha"/>
    <property type="match status" value="1"/>
</dbReference>
<evidence type="ECO:0000256" key="13">
    <source>
        <dbReference type="SAM" id="SignalP"/>
    </source>
</evidence>
<evidence type="ECO:0000256" key="10">
    <source>
        <dbReference type="ARBA" id="ARBA00036320"/>
    </source>
</evidence>
<evidence type="ECO:0000256" key="1">
    <source>
        <dbReference type="ARBA" id="ARBA00004239"/>
    </source>
</evidence>
<dbReference type="Gene3D" id="2.40.10.10">
    <property type="entry name" value="Trypsin-like serine proteases"/>
    <property type="match status" value="1"/>
</dbReference>
<keyword evidence="4 12" id="KW-0645">Protease</keyword>
<dbReference type="Pfam" id="PF00089">
    <property type="entry name" value="Trypsin"/>
    <property type="match status" value="1"/>
</dbReference>
<comment type="similarity">
    <text evidence="2">Belongs to the peptidase S1 family.</text>
</comment>
<dbReference type="PANTHER" id="PTHR24276:SF91">
    <property type="entry name" value="AT26814P-RELATED"/>
    <property type="match status" value="1"/>
</dbReference>
<dbReference type="InterPro" id="IPR001314">
    <property type="entry name" value="Peptidase_S1A"/>
</dbReference>
<keyword evidence="6 12" id="KW-0378">Hydrolase</keyword>
<dbReference type="PROSITE" id="PS00134">
    <property type="entry name" value="TRYPSIN_HIS"/>
    <property type="match status" value="1"/>
</dbReference>
<accession>A0A6P8JZR8</accession>
<keyword evidence="8" id="KW-0865">Zymogen</keyword>
<protein>
    <recommendedName>
        <fullName evidence="11">trypsin</fullName>
        <ecNumber evidence="11">3.4.21.4</ecNumber>
    </recommendedName>
</protein>
<dbReference type="GeneID" id="117137919"/>
<evidence type="ECO:0000256" key="3">
    <source>
        <dbReference type="ARBA" id="ARBA00022525"/>
    </source>
</evidence>
<name>A0A6P8JZR8_DROMA</name>
<dbReference type="GO" id="GO:0006508">
    <property type="term" value="P:proteolysis"/>
    <property type="evidence" value="ECO:0007669"/>
    <property type="project" value="UniProtKB-KW"/>
</dbReference>
<evidence type="ECO:0000313" key="15">
    <source>
        <dbReference type="Proteomes" id="UP000515162"/>
    </source>
</evidence>
<dbReference type="CDD" id="cd00190">
    <property type="entry name" value="Tryp_SPc"/>
    <property type="match status" value="1"/>
</dbReference>
<keyword evidence="7 12" id="KW-0720">Serine protease</keyword>
<dbReference type="AlphaFoldDB" id="A0A6P8JZR8"/>